<protein>
    <submittedName>
        <fullName evidence="2">Alpha/beta hydrolase</fullName>
    </submittedName>
</protein>
<dbReference type="SUPFAM" id="SSF53474">
    <property type="entry name" value="alpha/beta-Hydrolases"/>
    <property type="match status" value="1"/>
</dbReference>
<keyword evidence="3" id="KW-1185">Reference proteome</keyword>
<dbReference type="AlphaFoldDB" id="A0ABD4TAY9"/>
<proteinExistence type="predicted"/>
<reference evidence="2 3" key="1">
    <citation type="submission" date="2018-05" db="EMBL/GenBank/DDBJ databases">
        <title>Isolation and characterization of genus Methanoculleus species and their viruses from deep sea marine sediment offshore southwestern Taiwan.</title>
        <authorList>
            <person name="Wei W.-H."/>
            <person name="Chen W.-C."/>
            <person name="Lai M.-C."/>
            <person name="Chen S.-C."/>
        </authorList>
    </citation>
    <scope>NUCLEOTIDE SEQUENCE [LARGE SCALE GENOMIC DNA]</scope>
    <source>
        <strain evidence="2 3">CWC-02</strain>
    </source>
</reference>
<accession>A0ABD4TAY9</accession>
<dbReference type="InterPro" id="IPR000073">
    <property type="entry name" value="AB_hydrolase_1"/>
</dbReference>
<dbReference type="Pfam" id="PF12697">
    <property type="entry name" value="Abhydrolase_6"/>
    <property type="match status" value="1"/>
</dbReference>
<name>A0ABD4TAY9_9EURY</name>
<sequence>METIRSKDGTLIAYERSGMGPALVLVHGTTADHTRWQTVLPMLERTFTVYAVDRRGRGRSGDAADYAIEREYEDIAAVVSSIPGPVNLLGHSYGALISLEAALRVSNLHKLILYEPAIRLDGPIYPPGIRAQIQALLDSGDREKALLILFHEIAGVPEDQLASLQKEPVWAARLAAAHTISRELVDEDYILDPLRFKDLNVSTLLLSGSESPDFLRAATKAVHAALPNSRVVVMPRQQHIAMSTAPELFVRLVTGFLTEPD</sequence>
<evidence type="ECO:0000313" key="3">
    <source>
        <dbReference type="Proteomes" id="UP001523230"/>
    </source>
</evidence>
<dbReference type="RefSeq" id="WP_250986145.1">
    <property type="nucleotide sequence ID" value="NZ_QFDM01000001.1"/>
</dbReference>
<dbReference type="InterPro" id="IPR029058">
    <property type="entry name" value="AB_hydrolase_fold"/>
</dbReference>
<feature type="domain" description="AB hydrolase-1" evidence="1">
    <location>
        <begin position="23"/>
        <end position="251"/>
    </location>
</feature>
<evidence type="ECO:0000259" key="1">
    <source>
        <dbReference type="Pfam" id="PF12697"/>
    </source>
</evidence>
<evidence type="ECO:0000313" key="2">
    <source>
        <dbReference type="EMBL" id="MCM2464888.1"/>
    </source>
</evidence>
<gene>
    <name evidence="2" type="ORF">DIC75_00930</name>
</gene>
<dbReference type="InterPro" id="IPR050266">
    <property type="entry name" value="AB_hydrolase_sf"/>
</dbReference>
<keyword evidence="2" id="KW-0378">Hydrolase</keyword>
<dbReference type="GO" id="GO:0016787">
    <property type="term" value="F:hydrolase activity"/>
    <property type="evidence" value="ECO:0007669"/>
    <property type="project" value="UniProtKB-KW"/>
</dbReference>
<dbReference type="PANTHER" id="PTHR43798">
    <property type="entry name" value="MONOACYLGLYCEROL LIPASE"/>
    <property type="match status" value="1"/>
</dbReference>
<dbReference type="EMBL" id="QFDM01000001">
    <property type="protein sequence ID" value="MCM2464888.1"/>
    <property type="molecule type" value="Genomic_DNA"/>
</dbReference>
<comment type="caution">
    <text evidence="2">The sequence shown here is derived from an EMBL/GenBank/DDBJ whole genome shotgun (WGS) entry which is preliminary data.</text>
</comment>
<dbReference type="Gene3D" id="3.40.50.1820">
    <property type="entry name" value="alpha/beta hydrolase"/>
    <property type="match status" value="1"/>
</dbReference>
<dbReference type="Proteomes" id="UP001523230">
    <property type="component" value="Unassembled WGS sequence"/>
</dbReference>
<organism evidence="2 3">
    <name type="scientific">Methanoculleus oceani</name>
    <dbReference type="NCBI Taxonomy" id="2184756"/>
    <lineage>
        <taxon>Archaea</taxon>
        <taxon>Methanobacteriati</taxon>
        <taxon>Methanobacteriota</taxon>
        <taxon>Stenosarchaea group</taxon>
        <taxon>Methanomicrobia</taxon>
        <taxon>Methanomicrobiales</taxon>
        <taxon>Methanomicrobiaceae</taxon>
        <taxon>Methanoculleus</taxon>
    </lineage>
</organism>